<dbReference type="InterPro" id="IPR013249">
    <property type="entry name" value="RNA_pol_sigma70_r4_t2"/>
</dbReference>
<feature type="domain" description="RNA polymerase sigma factor 70 region 4 type 2" evidence="6">
    <location>
        <begin position="106"/>
        <end position="155"/>
    </location>
</feature>
<dbReference type="SUPFAM" id="SSF88946">
    <property type="entry name" value="Sigma2 domain of RNA polymerase sigma factors"/>
    <property type="match status" value="1"/>
</dbReference>
<evidence type="ECO:0000256" key="2">
    <source>
        <dbReference type="ARBA" id="ARBA00023015"/>
    </source>
</evidence>
<dbReference type="GO" id="GO:0003677">
    <property type="term" value="F:DNA binding"/>
    <property type="evidence" value="ECO:0007669"/>
    <property type="project" value="InterPro"/>
</dbReference>
<keyword evidence="3" id="KW-0731">Sigma factor</keyword>
<evidence type="ECO:0000313" key="8">
    <source>
        <dbReference type="EMBL" id="OPB49330.1"/>
    </source>
</evidence>
<dbReference type="EMBL" id="MAHS01000009">
    <property type="protein sequence ID" value="OPB49330.1"/>
    <property type="molecule type" value="Genomic_DNA"/>
</dbReference>
<dbReference type="PANTHER" id="PTHR43133:SF45">
    <property type="entry name" value="RNA POLYMERASE ECF-TYPE SIGMA FACTOR"/>
    <property type="match status" value="1"/>
</dbReference>
<keyword evidence="2" id="KW-0805">Transcription regulation</keyword>
<reference evidence="7 9" key="1">
    <citation type="submission" date="2016-02" db="EMBL/GenBank/DDBJ databases">
        <authorList>
            <person name="Nicholson A.C."/>
            <person name="Humrighouse B.W."/>
            <person name="Loparev V."/>
            <person name="Emery B."/>
            <person name="Graziano J."/>
            <person name="McQuiston J.R."/>
        </authorList>
    </citation>
    <scope>NUCLEOTIDE SEQUENCE [LARGE SCALE GENOMIC DNA]</scope>
    <source>
        <strain evidence="7 9">E6809</strain>
    </source>
</reference>
<dbReference type="GO" id="GO:0016987">
    <property type="term" value="F:sigma factor activity"/>
    <property type="evidence" value="ECO:0007669"/>
    <property type="project" value="UniProtKB-KW"/>
</dbReference>
<dbReference type="Gene3D" id="1.10.1740.10">
    <property type="match status" value="1"/>
</dbReference>
<dbReference type="RefSeq" id="WP_049037781.1">
    <property type="nucleotide sequence ID" value="NZ_BQKS01000012.1"/>
</dbReference>
<dbReference type="PANTHER" id="PTHR43133">
    <property type="entry name" value="RNA POLYMERASE ECF-TYPE SIGMA FACTO"/>
    <property type="match status" value="1"/>
</dbReference>
<dbReference type="GO" id="GO:0006352">
    <property type="term" value="P:DNA-templated transcription initiation"/>
    <property type="evidence" value="ECO:0007669"/>
    <property type="project" value="InterPro"/>
</dbReference>
<evidence type="ECO:0000256" key="1">
    <source>
        <dbReference type="ARBA" id="ARBA00010641"/>
    </source>
</evidence>
<evidence type="ECO:0000259" key="5">
    <source>
        <dbReference type="Pfam" id="PF04542"/>
    </source>
</evidence>
<proteinExistence type="inferred from homology"/>
<evidence type="ECO:0000313" key="7">
    <source>
        <dbReference type="EMBL" id="AQX50767.1"/>
    </source>
</evidence>
<keyword evidence="4" id="KW-0804">Transcription</keyword>
<dbReference type="InterPro" id="IPR013324">
    <property type="entry name" value="RNA_pol_sigma_r3/r4-like"/>
</dbReference>
<evidence type="ECO:0000313" key="9">
    <source>
        <dbReference type="Proteomes" id="UP000189738"/>
    </source>
</evidence>
<dbReference type="InterPro" id="IPR036388">
    <property type="entry name" value="WH-like_DNA-bd_sf"/>
</dbReference>
<dbReference type="AlphaFoldDB" id="A0A1T3D7L4"/>
<dbReference type="Proteomes" id="UP000189738">
    <property type="component" value="Chromosome"/>
</dbReference>
<dbReference type="InterPro" id="IPR013325">
    <property type="entry name" value="RNA_pol_sigma_r2"/>
</dbReference>
<organism evidence="8">
    <name type="scientific">Elizabethkingia anophelis</name>
    <dbReference type="NCBI Taxonomy" id="1117645"/>
    <lineage>
        <taxon>Bacteria</taxon>
        <taxon>Pseudomonadati</taxon>
        <taxon>Bacteroidota</taxon>
        <taxon>Flavobacteriia</taxon>
        <taxon>Flavobacteriales</taxon>
        <taxon>Weeksellaceae</taxon>
        <taxon>Elizabethkingia</taxon>
    </lineage>
</organism>
<feature type="domain" description="RNA polymerase sigma-70 region 2" evidence="5">
    <location>
        <begin position="12"/>
        <end position="78"/>
    </location>
</feature>
<evidence type="ECO:0000256" key="3">
    <source>
        <dbReference type="ARBA" id="ARBA00023082"/>
    </source>
</evidence>
<dbReference type="NCBIfam" id="TIGR02937">
    <property type="entry name" value="sigma70-ECF"/>
    <property type="match status" value="1"/>
</dbReference>
<comment type="similarity">
    <text evidence="1">Belongs to the sigma-70 factor family. ECF subfamily.</text>
</comment>
<dbReference type="EMBL" id="CP014339">
    <property type="protein sequence ID" value="AQX50767.1"/>
    <property type="molecule type" value="Genomic_DNA"/>
</dbReference>
<protein>
    <submittedName>
        <fullName evidence="8">RNA polymerase subunit sigma-70</fullName>
    </submittedName>
</protein>
<sequence>MGLKEKEFLEKIEKHKGMIFKISKMYLENQEDREDMFQEIILQLWKSYQAFEGKSQFSTWLYRVSLNTAITFLKRDKKRTDKNELHENIDIEDEQNTDKELQTEFLYKAVQELNPIEKALIFLFLEGQNHKQISENMGITEVNARVKLNRTKEKLQQIIKNYGYEF</sequence>
<dbReference type="Pfam" id="PF08281">
    <property type="entry name" value="Sigma70_r4_2"/>
    <property type="match status" value="1"/>
</dbReference>
<gene>
    <name evidence="7" type="ORF">AYC66_08795</name>
    <name evidence="8" type="ORF">BAY09_00930</name>
</gene>
<dbReference type="InterPro" id="IPR014284">
    <property type="entry name" value="RNA_pol_sigma-70_dom"/>
</dbReference>
<dbReference type="InterPro" id="IPR039425">
    <property type="entry name" value="RNA_pol_sigma-70-like"/>
</dbReference>
<evidence type="ECO:0000256" key="4">
    <source>
        <dbReference type="ARBA" id="ARBA00023163"/>
    </source>
</evidence>
<dbReference type="Pfam" id="PF04542">
    <property type="entry name" value="Sigma70_r2"/>
    <property type="match status" value="1"/>
</dbReference>
<dbReference type="Gene3D" id="1.10.10.10">
    <property type="entry name" value="Winged helix-like DNA-binding domain superfamily/Winged helix DNA-binding domain"/>
    <property type="match status" value="1"/>
</dbReference>
<reference evidence="8" key="2">
    <citation type="submission" date="2016-06" db="EMBL/GenBank/DDBJ databases">
        <authorList>
            <person name="Nicholson A.C."/>
        </authorList>
    </citation>
    <scope>NUCLEOTIDE SEQUENCE [LARGE SCALE GENOMIC DNA]</scope>
    <source>
        <strain evidence="8">E6809</strain>
    </source>
</reference>
<evidence type="ECO:0000259" key="6">
    <source>
        <dbReference type="Pfam" id="PF08281"/>
    </source>
</evidence>
<dbReference type="InterPro" id="IPR007627">
    <property type="entry name" value="RNA_pol_sigma70_r2"/>
</dbReference>
<name>A0A1T3D7L4_9FLAO</name>
<dbReference type="SUPFAM" id="SSF88659">
    <property type="entry name" value="Sigma3 and sigma4 domains of RNA polymerase sigma factors"/>
    <property type="match status" value="1"/>
</dbReference>
<accession>A0A1T3D7L4</accession>